<dbReference type="Proteomes" id="UP000002247">
    <property type="component" value="Chromosome"/>
</dbReference>
<feature type="transmembrane region" description="Helical" evidence="6">
    <location>
        <begin position="121"/>
        <end position="146"/>
    </location>
</feature>
<evidence type="ECO:0000256" key="2">
    <source>
        <dbReference type="ARBA" id="ARBA00022692"/>
    </source>
</evidence>
<accession>D6Z8N4</accession>
<sequence>MTYPPNQPFPGSDPNQQPGSPYGSPYAPPPAGGSPYAPPPSASPYGPPPGNPYGPLSGGAPFGAGGPPPDNKGWAIAAIFLFWPLCFAAFSASGKVVPLWQQGDFAGAQRASEEAKKWGKISLWVCIGLNSLTLICCCVLLATGAVGGSAGAL</sequence>
<dbReference type="EMBL" id="CP001958">
    <property type="protein sequence ID" value="ADG98314.1"/>
    <property type="molecule type" value="Genomic_DNA"/>
</dbReference>
<dbReference type="KEGG" id="srt:Srot_1854"/>
<evidence type="ECO:0000313" key="8">
    <source>
        <dbReference type="Proteomes" id="UP000002247"/>
    </source>
</evidence>
<keyword evidence="3 6" id="KW-1133">Transmembrane helix</keyword>
<proteinExistence type="predicted"/>
<feature type="region of interest" description="Disordered" evidence="5">
    <location>
        <begin position="1"/>
        <end position="67"/>
    </location>
</feature>
<dbReference type="eggNOG" id="COG3087">
    <property type="taxonomic scope" value="Bacteria"/>
</dbReference>
<keyword evidence="4 6" id="KW-0472">Membrane</keyword>
<evidence type="ECO:0000313" key="7">
    <source>
        <dbReference type="EMBL" id="ADG98314.1"/>
    </source>
</evidence>
<feature type="compositionally biased region" description="Pro residues" evidence="5">
    <location>
        <begin position="26"/>
        <end position="52"/>
    </location>
</feature>
<gene>
    <name evidence="7" type="ordered locus">Srot_1854</name>
</gene>
<dbReference type="STRING" id="640132.Srot_1854"/>
<name>D6Z8N4_SEGRD</name>
<feature type="transmembrane region" description="Helical" evidence="6">
    <location>
        <begin position="74"/>
        <end position="100"/>
    </location>
</feature>
<evidence type="ECO:0000256" key="6">
    <source>
        <dbReference type="SAM" id="Phobius"/>
    </source>
</evidence>
<evidence type="ECO:0000256" key="4">
    <source>
        <dbReference type="ARBA" id="ARBA00023136"/>
    </source>
</evidence>
<evidence type="ECO:0000256" key="1">
    <source>
        <dbReference type="ARBA" id="ARBA00004370"/>
    </source>
</evidence>
<evidence type="ECO:0000256" key="5">
    <source>
        <dbReference type="SAM" id="MobiDB-lite"/>
    </source>
</evidence>
<reference evidence="7 8" key="1">
    <citation type="journal article" date="2010" name="Stand. Genomic Sci.">
        <title>Complete genome sequence of Segniliparus rotundus type strain (CDC 1076).</title>
        <authorList>
            <person name="Sikorski J."/>
            <person name="Lapidus A."/>
            <person name="Copeland A."/>
            <person name="Misra M."/>
            <person name="Glavina Del Rio T."/>
            <person name="Nolan M."/>
            <person name="Lucas S."/>
            <person name="Chen F."/>
            <person name="Tice H."/>
            <person name="Cheng J.F."/>
            <person name="Jando M."/>
            <person name="Schneider S."/>
            <person name="Bruce D."/>
            <person name="Goodwin L."/>
            <person name="Pitluck S."/>
            <person name="Liolios K."/>
            <person name="Mikhailova N."/>
            <person name="Pati A."/>
            <person name="Ivanova N."/>
            <person name="Mavromatis K."/>
            <person name="Chen A."/>
            <person name="Palaniappan K."/>
            <person name="Chertkov O."/>
            <person name="Land M."/>
            <person name="Hauser L."/>
            <person name="Chang Y.J."/>
            <person name="Jeffries C.D."/>
            <person name="Brettin T."/>
            <person name="Detter J.C."/>
            <person name="Han C."/>
            <person name="Rohde M."/>
            <person name="Goker M."/>
            <person name="Bristow J."/>
            <person name="Eisen J.A."/>
            <person name="Markowitz V."/>
            <person name="Hugenholtz P."/>
            <person name="Kyrpides N.C."/>
            <person name="Klenk H.P."/>
        </authorList>
    </citation>
    <scope>NUCLEOTIDE SEQUENCE [LARGE SCALE GENOMIC DNA]</scope>
    <source>
        <strain evidence="8">ATCC BAA-972 / CDC 1076 / CIP 108378 / DSM 44985 / JCM 13578</strain>
    </source>
</reference>
<evidence type="ECO:0000256" key="3">
    <source>
        <dbReference type="ARBA" id="ARBA00022989"/>
    </source>
</evidence>
<keyword evidence="2 6" id="KW-0812">Transmembrane</keyword>
<feature type="compositionally biased region" description="Gly residues" evidence="5">
    <location>
        <begin position="56"/>
        <end position="65"/>
    </location>
</feature>
<dbReference type="Pfam" id="PF04505">
    <property type="entry name" value="CD225"/>
    <property type="match status" value="1"/>
</dbReference>
<dbReference type="GO" id="GO:0016020">
    <property type="term" value="C:membrane"/>
    <property type="evidence" value="ECO:0007669"/>
    <property type="project" value="UniProtKB-SubCell"/>
</dbReference>
<dbReference type="InterPro" id="IPR007593">
    <property type="entry name" value="CD225/Dispanin_fam"/>
</dbReference>
<protein>
    <submittedName>
        <fullName evidence="7">Interferon-induced transmembrane protein</fullName>
    </submittedName>
</protein>
<organism evidence="7 8">
    <name type="scientific">Segniliparus rotundus (strain ATCC BAA-972 / CDC 1076 / CIP 108378 / DSM 44985 / JCM 13578)</name>
    <dbReference type="NCBI Taxonomy" id="640132"/>
    <lineage>
        <taxon>Bacteria</taxon>
        <taxon>Bacillati</taxon>
        <taxon>Actinomycetota</taxon>
        <taxon>Actinomycetes</taxon>
        <taxon>Mycobacteriales</taxon>
        <taxon>Segniliparaceae</taxon>
        <taxon>Segniliparus</taxon>
    </lineage>
</organism>
<dbReference type="AlphaFoldDB" id="D6Z8N4"/>
<keyword evidence="8" id="KW-1185">Reference proteome</keyword>
<dbReference type="HOGENOM" id="CLU_135632_0_0_11"/>
<dbReference type="OrthoDB" id="4775437at2"/>
<comment type="subcellular location">
    <subcellularLocation>
        <location evidence="1">Membrane</location>
    </subcellularLocation>
</comment>
<dbReference type="RefSeq" id="WP_013138767.1">
    <property type="nucleotide sequence ID" value="NC_014168.1"/>
</dbReference>